<dbReference type="PANTHER" id="PTHR42924:SF3">
    <property type="entry name" value="POLYMERASE_HISTIDINOL PHOSPHATASE N-TERMINAL DOMAIN-CONTAINING PROTEIN"/>
    <property type="match status" value="1"/>
</dbReference>
<feature type="domain" description="Polymerase/histidinol phosphatase N-terminal" evidence="1">
    <location>
        <begin position="33"/>
        <end position="96"/>
    </location>
</feature>
<evidence type="ECO:0000313" key="3">
    <source>
        <dbReference type="Proteomes" id="UP000192611"/>
    </source>
</evidence>
<protein>
    <recommendedName>
        <fullName evidence="1">Polymerase/histidinol phosphatase N-terminal domain-containing protein</fullName>
    </recommendedName>
</protein>
<dbReference type="InterPro" id="IPR052018">
    <property type="entry name" value="PHP_domain"/>
</dbReference>
<gene>
    <name evidence="2" type="ORF">B6D57_00620</name>
</gene>
<name>A0A1W9S4F6_9BACT</name>
<sequence>MQSSSPVYLYLKITFIKLTYLLPYIDYPSIMRVDLHIHSKYSLDGEVEVCEIIRLSIKAGLSTISITDHDTTEAYHHLPKDPPLEIITGVELTTTFKGITVHLLGYFMDPFHPELIECMKRLSEARREQAEGRALRLRQLGFEFSDRDIERYSDGRVPVGPIFGMAILNNPANDRDERLLPYRKGGSRSKAPFYYFDKDFLQEGKPAYYPVERISTDDAIHLILNIKGVPVLAHPGEKYHYDDPGGDIKDMVDAGLCGIEVYSSYHTGEQSVGFLKLARKYDLVPTAGSDFHGPKVKPHIVLGDISSDYNIVEKLRARKSK</sequence>
<dbReference type="SMART" id="SM00481">
    <property type="entry name" value="POLIIIAc"/>
    <property type="match status" value="1"/>
</dbReference>
<dbReference type="Gene3D" id="3.20.20.140">
    <property type="entry name" value="Metal-dependent hydrolases"/>
    <property type="match status" value="1"/>
</dbReference>
<dbReference type="InterPro" id="IPR016195">
    <property type="entry name" value="Pol/histidinol_Pase-like"/>
</dbReference>
<proteinExistence type="predicted"/>
<dbReference type="EMBL" id="NATQ01000007">
    <property type="protein sequence ID" value="OQX91210.1"/>
    <property type="molecule type" value="Genomic_DNA"/>
</dbReference>
<dbReference type="GO" id="GO:0035312">
    <property type="term" value="F:5'-3' DNA exonuclease activity"/>
    <property type="evidence" value="ECO:0007669"/>
    <property type="project" value="TreeGrafter"/>
</dbReference>
<dbReference type="InterPro" id="IPR003141">
    <property type="entry name" value="Pol/His_phosphatase_N"/>
</dbReference>
<comment type="caution">
    <text evidence="2">The sequence shown here is derived from an EMBL/GenBank/DDBJ whole genome shotgun (WGS) entry which is preliminary data.</text>
</comment>
<dbReference type="Gene3D" id="1.10.150.650">
    <property type="match status" value="1"/>
</dbReference>
<dbReference type="Pfam" id="PF02811">
    <property type="entry name" value="PHP"/>
    <property type="match status" value="1"/>
</dbReference>
<evidence type="ECO:0000313" key="2">
    <source>
        <dbReference type="EMBL" id="OQX91210.1"/>
    </source>
</evidence>
<dbReference type="PANTHER" id="PTHR42924">
    <property type="entry name" value="EXONUCLEASE"/>
    <property type="match status" value="1"/>
</dbReference>
<dbReference type="AlphaFoldDB" id="A0A1W9S4F6"/>
<dbReference type="SUPFAM" id="SSF89550">
    <property type="entry name" value="PHP domain-like"/>
    <property type="match status" value="1"/>
</dbReference>
<dbReference type="CDD" id="cd07438">
    <property type="entry name" value="PHP_HisPPase_AMP"/>
    <property type="match status" value="1"/>
</dbReference>
<dbReference type="GO" id="GO:0004534">
    <property type="term" value="F:5'-3' RNA exonuclease activity"/>
    <property type="evidence" value="ECO:0007669"/>
    <property type="project" value="TreeGrafter"/>
</dbReference>
<reference evidence="3" key="1">
    <citation type="submission" date="2017-03" db="EMBL/GenBank/DDBJ databases">
        <title>Novel pathways for hydrocarbon cycling and metabolic interdependencies in hydrothermal sediment communities.</title>
        <authorList>
            <person name="Dombrowski N."/>
            <person name="Seitz K."/>
            <person name="Teske A."/>
            <person name="Baker B."/>
        </authorList>
    </citation>
    <scope>NUCLEOTIDE SEQUENCE [LARGE SCALE GENOMIC DNA]</scope>
</reference>
<dbReference type="InterPro" id="IPR004013">
    <property type="entry name" value="PHP_dom"/>
</dbReference>
<organism evidence="2 3">
    <name type="scientific">Candidatus Coatesbacteria bacterium 4484_99</name>
    <dbReference type="NCBI Taxonomy" id="1970774"/>
    <lineage>
        <taxon>Bacteria</taxon>
        <taxon>Candidatus Coatesiibacteriota</taxon>
    </lineage>
</organism>
<evidence type="ECO:0000259" key="1">
    <source>
        <dbReference type="SMART" id="SM00481"/>
    </source>
</evidence>
<accession>A0A1W9S4F6</accession>
<dbReference type="Proteomes" id="UP000192611">
    <property type="component" value="Unassembled WGS sequence"/>
</dbReference>